<evidence type="ECO:0000313" key="3">
    <source>
        <dbReference type="Proteomes" id="UP001303899"/>
    </source>
</evidence>
<comment type="caution">
    <text evidence="2">The sequence shown here is derived from an EMBL/GenBank/DDBJ whole genome shotgun (WGS) entry which is preliminary data.</text>
</comment>
<organism evidence="2 3">
    <name type="scientific">Arcicella gelida</name>
    <dbReference type="NCBI Taxonomy" id="2984195"/>
    <lineage>
        <taxon>Bacteria</taxon>
        <taxon>Pseudomonadati</taxon>
        <taxon>Bacteroidota</taxon>
        <taxon>Cytophagia</taxon>
        <taxon>Cytophagales</taxon>
        <taxon>Flectobacillaceae</taxon>
        <taxon>Arcicella</taxon>
    </lineage>
</organism>
<keyword evidence="3" id="KW-1185">Reference proteome</keyword>
<accession>A0ABU5SAH0</accession>
<keyword evidence="1" id="KW-0812">Transmembrane</keyword>
<evidence type="ECO:0000256" key="1">
    <source>
        <dbReference type="SAM" id="Phobius"/>
    </source>
</evidence>
<dbReference type="Proteomes" id="UP001303899">
    <property type="component" value="Unassembled WGS sequence"/>
</dbReference>
<name>A0ABU5SAH0_9BACT</name>
<keyword evidence="1" id="KW-1133">Transmembrane helix</keyword>
<feature type="transmembrane region" description="Helical" evidence="1">
    <location>
        <begin position="48"/>
        <end position="70"/>
    </location>
</feature>
<dbReference type="EMBL" id="JAYGIL010000037">
    <property type="protein sequence ID" value="MEA5405487.1"/>
    <property type="molecule type" value="Genomic_DNA"/>
</dbReference>
<reference evidence="2 3" key="1">
    <citation type="submission" date="2023-12" db="EMBL/GenBank/DDBJ databases">
        <title>Novel species of the genus Arcicella isolated from rivers.</title>
        <authorList>
            <person name="Lu H."/>
        </authorList>
    </citation>
    <scope>NUCLEOTIDE SEQUENCE [LARGE SCALE GENOMIC DNA]</scope>
    <source>
        <strain evidence="2 3">DC2W</strain>
    </source>
</reference>
<gene>
    <name evidence="2" type="ORF">VB776_21285</name>
</gene>
<keyword evidence="1" id="KW-0472">Membrane</keyword>
<sequence length="97" mass="11087">MKNIEEEIAKTLESIENIKPVASNPFLYAKIRHRMNELSSPTISWMTYAKLAICMLIIGFNLATMGKIFLNNQHSDMNKEEFGAYLGITTTQNLYEP</sequence>
<evidence type="ECO:0000313" key="2">
    <source>
        <dbReference type="EMBL" id="MEA5405487.1"/>
    </source>
</evidence>
<dbReference type="RefSeq" id="WP_323698892.1">
    <property type="nucleotide sequence ID" value="NZ_JAYGIL010000037.1"/>
</dbReference>
<protein>
    <submittedName>
        <fullName evidence="2">Uncharacterized protein</fullName>
    </submittedName>
</protein>
<proteinExistence type="predicted"/>